<accession>A0A150AY88</accession>
<dbReference type="PATRIC" id="fig|1396.432.peg.768"/>
<dbReference type="Proteomes" id="UP000075591">
    <property type="component" value="Unassembled WGS sequence"/>
</dbReference>
<sequence length="91" mass="10479">MKLLPIGTVVKLEDIEQFVMIIGRMVTSADKREFDYIGVPYPVGYIGVPYPVGYLGEEKVLCFNHDKIVEEMHRGYMTESELVLREKLVEL</sequence>
<gene>
    <name evidence="1" type="ORF">AT274_05545</name>
</gene>
<evidence type="ECO:0000313" key="2">
    <source>
        <dbReference type="Proteomes" id="UP000075591"/>
    </source>
</evidence>
<name>A0A150AY88_BACCE</name>
<organism evidence="1 2">
    <name type="scientific">Bacillus cereus</name>
    <dbReference type="NCBI Taxonomy" id="1396"/>
    <lineage>
        <taxon>Bacteria</taxon>
        <taxon>Bacillati</taxon>
        <taxon>Bacillota</taxon>
        <taxon>Bacilli</taxon>
        <taxon>Bacillales</taxon>
        <taxon>Bacillaceae</taxon>
        <taxon>Bacillus</taxon>
        <taxon>Bacillus cereus group</taxon>
    </lineage>
</organism>
<comment type="caution">
    <text evidence="1">The sequence shown here is derived from an EMBL/GenBank/DDBJ whole genome shotgun (WGS) entry which is preliminary data.</text>
</comment>
<proteinExistence type="predicted"/>
<dbReference type="InterPro" id="IPR025233">
    <property type="entry name" value="DUF4176"/>
</dbReference>
<dbReference type="AlphaFoldDB" id="A0A150AY88"/>
<dbReference type="Pfam" id="PF13780">
    <property type="entry name" value="DUF4176"/>
    <property type="match status" value="1"/>
</dbReference>
<dbReference type="RefSeq" id="WP_017560866.1">
    <property type="nucleotide sequence ID" value="NZ_JARPVK010000005.1"/>
</dbReference>
<protein>
    <recommendedName>
        <fullName evidence="3">DUF4176 domain-containing protein</fullName>
    </recommendedName>
</protein>
<evidence type="ECO:0008006" key="3">
    <source>
        <dbReference type="Google" id="ProtNLM"/>
    </source>
</evidence>
<reference evidence="1 2" key="1">
    <citation type="submission" date="2015-12" db="EMBL/GenBank/DDBJ databases">
        <title>Bacillus cereus Group isolate.</title>
        <authorList>
            <person name="Kovac J."/>
        </authorList>
    </citation>
    <scope>NUCLEOTIDE SEQUENCE [LARGE SCALE GENOMIC DNA]</scope>
    <source>
        <strain evidence="1 2">FSL W8-0275</strain>
    </source>
</reference>
<dbReference type="EMBL" id="LOMT01000128">
    <property type="protein sequence ID" value="KXX89099.1"/>
    <property type="molecule type" value="Genomic_DNA"/>
</dbReference>
<evidence type="ECO:0000313" key="1">
    <source>
        <dbReference type="EMBL" id="KXX89099.1"/>
    </source>
</evidence>